<keyword evidence="3" id="KW-0813">Transport</keyword>
<dbReference type="GO" id="GO:1904680">
    <property type="term" value="F:peptide transmembrane transporter activity"/>
    <property type="evidence" value="ECO:0007669"/>
    <property type="project" value="TreeGrafter"/>
</dbReference>
<evidence type="ECO:0000256" key="4">
    <source>
        <dbReference type="ARBA" id="ARBA00022729"/>
    </source>
</evidence>
<comment type="subcellular location">
    <subcellularLocation>
        <location evidence="1">Cell envelope</location>
    </subcellularLocation>
</comment>
<proteinExistence type="inferred from homology"/>
<dbReference type="PANTHER" id="PTHR30290:SF10">
    <property type="entry name" value="PERIPLASMIC OLIGOPEPTIDE-BINDING PROTEIN-RELATED"/>
    <property type="match status" value="1"/>
</dbReference>
<protein>
    <submittedName>
        <fullName evidence="6">ABC transporter, substrate-binding protein (Cluster 5, nickel/peptides/opines)</fullName>
    </submittedName>
</protein>
<dbReference type="InterPro" id="IPR039424">
    <property type="entry name" value="SBP_5"/>
</dbReference>
<evidence type="ECO:0000313" key="6">
    <source>
        <dbReference type="EMBL" id="VAX27789.1"/>
    </source>
</evidence>
<gene>
    <name evidence="6" type="ORF">MNBD_NITROSPINAE05-752</name>
</gene>
<dbReference type="GO" id="GO:0015833">
    <property type="term" value="P:peptide transport"/>
    <property type="evidence" value="ECO:0007669"/>
    <property type="project" value="TreeGrafter"/>
</dbReference>
<dbReference type="Gene3D" id="3.90.76.10">
    <property type="entry name" value="Dipeptide-binding Protein, Domain 1"/>
    <property type="match status" value="1"/>
</dbReference>
<dbReference type="AlphaFoldDB" id="A0A3B1CC71"/>
<name>A0A3B1CC71_9ZZZZ</name>
<dbReference type="Gene3D" id="3.40.190.10">
    <property type="entry name" value="Periplasmic binding protein-like II"/>
    <property type="match status" value="1"/>
</dbReference>
<organism evidence="6">
    <name type="scientific">hydrothermal vent metagenome</name>
    <dbReference type="NCBI Taxonomy" id="652676"/>
    <lineage>
        <taxon>unclassified sequences</taxon>
        <taxon>metagenomes</taxon>
        <taxon>ecological metagenomes</taxon>
    </lineage>
</organism>
<keyword evidence="4" id="KW-0732">Signal</keyword>
<evidence type="ECO:0000256" key="2">
    <source>
        <dbReference type="ARBA" id="ARBA00005695"/>
    </source>
</evidence>
<dbReference type="GO" id="GO:0030313">
    <property type="term" value="C:cell envelope"/>
    <property type="evidence" value="ECO:0007669"/>
    <property type="project" value="UniProtKB-SubCell"/>
</dbReference>
<reference evidence="6" key="1">
    <citation type="submission" date="2018-06" db="EMBL/GenBank/DDBJ databases">
        <authorList>
            <person name="Zhirakovskaya E."/>
        </authorList>
    </citation>
    <scope>NUCLEOTIDE SEQUENCE</scope>
</reference>
<dbReference type="PIRSF" id="PIRSF002741">
    <property type="entry name" value="MppA"/>
    <property type="match status" value="1"/>
</dbReference>
<dbReference type="FunFam" id="3.90.76.10:FF:000001">
    <property type="entry name" value="Oligopeptide ABC transporter substrate-binding protein"/>
    <property type="match status" value="1"/>
</dbReference>
<dbReference type="InterPro" id="IPR000914">
    <property type="entry name" value="SBP_5_dom"/>
</dbReference>
<feature type="domain" description="Solute-binding protein family 5" evidence="5">
    <location>
        <begin position="83"/>
        <end position="454"/>
    </location>
</feature>
<dbReference type="GO" id="GO:0042597">
    <property type="term" value="C:periplasmic space"/>
    <property type="evidence" value="ECO:0007669"/>
    <property type="project" value="UniProtKB-ARBA"/>
</dbReference>
<comment type="similarity">
    <text evidence="2">Belongs to the bacterial solute-binding protein 5 family.</text>
</comment>
<dbReference type="InterPro" id="IPR030678">
    <property type="entry name" value="Peptide/Ni-bd"/>
</dbReference>
<evidence type="ECO:0000256" key="1">
    <source>
        <dbReference type="ARBA" id="ARBA00004196"/>
    </source>
</evidence>
<evidence type="ECO:0000256" key="3">
    <source>
        <dbReference type="ARBA" id="ARBA00022448"/>
    </source>
</evidence>
<sequence>MSSTVPGKEKYRLLEILRGSVSFILLAILLSCSDATIDNSRIFRMAVRAEPPTLDWTLATDSISVNLLTNLMEGLTQYNADLEPVPAVAERWEFSEQGRVITFYLRDDVFWSDGKPVTARDFEYSWKRLLDPKTAAQYAYFLFDVENAAEFNSGKITDPSKVGVRAISPRVLEVRLKKPVVYFPSITTFMVTFPQRQDIVEKYADQWTEPEHIVTNGPFLLSEWKHEYKLMLTANDRHYEGRPDIDRVLVYVVEEPTTALTLFETGELDIVELPPVAIPHYKSDPQFTRKPQLRGYYYGFNVNKPPFDDVRVRQAFAHAIDRSRLPDILKGGEIPTASWIPKGMFGYNPDIGLKFDPQKARHLLAQAGYSGGNGFPETQAMFNTVNRNQLIAEFLQAQWKQHLGVGIEFESQEWKVFLSRLQTDTPAMFRLGWGADFPDPDNFMNLFISTSGNNRLGWSNARYDELVAQGPIIRDLKKRQALYDKAQKILTETDAAMIPLFIQVQNMLIKPHVKGLEMNSMELLYIKRIRLEKSRP</sequence>
<dbReference type="EMBL" id="UOGG01000042">
    <property type="protein sequence ID" value="VAX27789.1"/>
    <property type="molecule type" value="Genomic_DNA"/>
</dbReference>
<accession>A0A3B1CC71</accession>
<dbReference type="Gene3D" id="3.10.105.10">
    <property type="entry name" value="Dipeptide-binding Protein, Domain 3"/>
    <property type="match status" value="1"/>
</dbReference>
<dbReference type="GO" id="GO:0043190">
    <property type="term" value="C:ATP-binding cassette (ABC) transporter complex"/>
    <property type="evidence" value="ECO:0007669"/>
    <property type="project" value="InterPro"/>
</dbReference>
<dbReference type="Pfam" id="PF00496">
    <property type="entry name" value="SBP_bac_5"/>
    <property type="match status" value="1"/>
</dbReference>
<dbReference type="SUPFAM" id="SSF53850">
    <property type="entry name" value="Periplasmic binding protein-like II"/>
    <property type="match status" value="1"/>
</dbReference>
<dbReference type="CDD" id="cd08504">
    <property type="entry name" value="PBP2_OppA"/>
    <property type="match status" value="1"/>
</dbReference>
<dbReference type="PANTHER" id="PTHR30290">
    <property type="entry name" value="PERIPLASMIC BINDING COMPONENT OF ABC TRANSPORTER"/>
    <property type="match status" value="1"/>
</dbReference>
<evidence type="ECO:0000259" key="5">
    <source>
        <dbReference type="Pfam" id="PF00496"/>
    </source>
</evidence>